<feature type="chain" id="PRO_5003979775" description="Peptidase S1 domain-containing protein" evidence="1">
    <location>
        <begin position="31"/>
        <end position="285"/>
    </location>
</feature>
<dbReference type="InterPro" id="IPR009003">
    <property type="entry name" value="Peptidase_S1_PA"/>
</dbReference>
<keyword evidence="1" id="KW-0732">Signal</keyword>
<evidence type="ECO:0000313" key="2">
    <source>
        <dbReference type="EMBL" id="GAC56704.1"/>
    </source>
</evidence>
<comment type="caution">
    <text evidence="2">The sequence shown here is derived from an EMBL/GenBank/DDBJ whole genome shotgun (WGS) entry which is preliminary data.</text>
</comment>
<organism evidence="2 3">
    <name type="scientific">Gordonia hirsuta DSM 44140 = NBRC 16056</name>
    <dbReference type="NCBI Taxonomy" id="1121927"/>
    <lineage>
        <taxon>Bacteria</taxon>
        <taxon>Bacillati</taxon>
        <taxon>Actinomycetota</taxon>
        <taxon>Actinomycetes</taxon>
        <taxon>Mycobacteriales</taxon>
        <taxon>Gordoniaceae</taxon>
        <taxon>Gordonia</taxon>
    </lineage>
</organism>
<evidence type="ECO:0000313" key="3">
    <source>
        <dbReference type="Proteomes" id="UP000053405"/>
    </source>
</evidence>
<dbReference type="GO" id="GO:0004252">
    <property type="term" value="F:serine-type endopeptidase activity"/>
    <property type="evidence" value="ECO:0007669"/>
    <property type="project" value="InterPro"/>
</dbReference>
<evidence type="ECO:0008006" key="4">
    <source>
        <dbReference type="Google" id="ProtNLM"/>
    </source>
</evidence>
<protein>
    <recommendedName>
        <fullName evidence="4">Peptidase S1 domain-containing protein</fullName>
    </recommendedName>
</protein>
<dbReference type="InterPro" id="IPR043504">
    <property type="entry name" value="Peptidase_S1_PA_chymotrypsin"/>
</dbReference>
<accession>L7L6Z3</accession>
<reference evidence="2 3" key="1">
    <citation type="submission" date="2012-12" db="EMBL/GenBank/DDBJ databases">
        <title>Whole genome shotgun sequence of Gordonia hirsuta NBRC 16056.</title>
        <authorList>
            <person name="Isaki-Nakamura S."/>
            <person name="Hosoyama A."/>
            <person name="Tsuchikane K."/>
            <person name="Katsumata H."/>
            <person name="Baba S."/>
            <person name="Yamazaki S."/>
            <person name="Fujita N."/>
        </authorList>
    </citation>
    <scope>NUCLEOTIDE SEQUENCE [LARGE SCALE GENOMIC DNA]</scope>
    <source>
        <strain evidence="2 3">NBRC 16056</strain>
    </source>
</reference>
<dbReference type="Proteomes" id="UP000053405">
    <property type="component" value="Unassembled WGS sequence"/>
</dbReference>
<dbReference type="GO" id="GO:0006508">
    <property type="term" value="P:proteolysis"/>
    <property type="evidence" value="ECO:0007669"/>
    <property type="project" value="InterPro"/>
</dbReference>
<dbReference type="PROSITE" id="PS00134">
    <property type="entry name" value="TRYPSIN_HIS"/>
    <property type="match status" value="1"/>
</dbReference>
<sequence>MATKRIFGILGAGLAAAVLAAGGMAGVADAAPFGDAPGQVEQDGNKVKKREILRDSSSYQYLSAPQRLEPGAKYHVARNGKLTSSCSLGWTVRQKSDPNRLFNLTAGHCGNKGDDVYLDPKGAGNPSDMVKIGRFAWSKYDGDSKITTGDDYALIELLPEMKQYLTGTPNMTLFDQKQSVVLQGWQSAEWLAQAKPYMCRLGYRSGITCGQFQDLEHGTNVSFDGITDQGDSGGVIWAFDPADTGRTKIYAVAVTSWVNFGQDAATSNGKTIDRAMKGLDLQILR</sequence>
<dbReference type="SUPFAM" id="SSF50494">
    <property type="entry name" value="Trypsin-like serine proteases"/>
    <property type="match status" value="1"/>
</dbReference>
<name>L7L6Z3_9ACTN</name>
<dbReference type="InterPro" id="IPR018114">
    <property type="entry name" value="TRYPSIN_HIS"/>
</dbReference>
<proteinExistence type="predicted"/>
<evidence type="ECO:0000256" key="1">
    <source>
        <dbReference type="SAM" id="SignalP"/>
    </source>
</evidence>
<feature type="signal peptide" evidence="1">
    <location>
        <begin position="1"/>
        <end position="30"/>
    </location>
</feature>
<gene>
    <name evidence="2" type="ORF">GOHSU_12_00940</name>
</gene>
<dbReference type="Gene3D" id="2.40.10.10">
    <property type="entry name" value="Trypsin-like serine proteases"/>
    <property type="match status" value="1"/>
</dbReference>
<keyword evidence="3" id="KW-1185">Reference proteome</keyword>
<dbReference type="EMBL" id="BANT01000012">
    <property type="protein sequence ID" value="GAC56704.1"/>
    <property type="molecule type" value="Genomic_DNA"/>
</dbReference>
<dbReference type="AlphaFoldDB" id="L7L6Z3"/>
<dbReference type="OrthoDB" id="8781117at2"/>
<dbReference type="RefSeq" id="WP_005937431.1">
    <property type="nucleotide sequence ID" value="NZ_ATVK01000045.1"/>
</dbReference>